<dbReference type="Pfam" id="PF07933">
    <property type="entry name" value="DUF1681"/>
    <property type="match status" value="1"/>
</dbReference>
<dbReference type="PANTHER" id="PTHR12847:SF9">
    <property type="entry name" value="NECAP-LIKE PROTEIN CG9132"/>
    <property type="match status" value="1"/>
</dbReference>
<dbReference type="SUPFAM" id="SSF50729">
    <property type="entry name" value="PH domain-like"/>
    <property type="match status" value="1"/>
</dbReference>
<dbReference type="InterPro" id="IPR012466">
    <property type="entry name" value="NECAP_PHear"/>
</dbReference>
<dbReference type="Ensembl" id="ENSCSAVT00000020349.1">
    <property type="protein sequence ID" value="ENSCSAVP00000020133.1"/>
    <property type="gene ID" value="ENSCSAVG00000011818.1"/>
</dbReference>
<dbReference type="Gene3D" id="2.30.29.30">
    <property type="entry name" value="Pleckstrin-homology domain (PH domain)/Phosphotyrosine-binding domain (PTB)"/>
    <property type="match status" value="1"/>
</dbReference>
<comment type="subcellular location">
    <subcellularLocation>
        <location evidence="2">Cytoplasmic vesicle</location>
        <location evidence="2">Clathrin-coated vesicle membrane</location>
    </subcellularLocation>
</comment>
<evidence type="ECO:0000256" key="3">
    <source>
        <dbReference type="ARBA" id="ARBA00007736"/>
    </source>
</evidence>
<dbReference type="OMA" id="KNECFVY"/>
<dbReference type="Proteomes" id="UP000007875">
    <property type="component" value="Unassembled WGS sequence"/>
</dbReference>
<dbReference type="InParanoid" id="H2ZRB7"/>
<feature type="domain" description="NECAP PHear" evidence="5">
    <location>
        <begin position="5"/>
        <end position="158"/>
    </location>
</feature>
<evidence type="ECO:0000256" key="1">
    <source>
        <dbReference type="ARBA" id="ARBA00002550"/>
    </source>
</evidence>
<dbReference type="InterPro" id="IPR011993">
    <property type="entry name" value="PH-like_dom_sf"/>
</dbReference>
<evidence type="ECO:0000313" key="6">
    <source>
        <dbReference type="Ensembl" id="ENSCSAVP00000020133.1"/>
    </source>
</evidence>
<reference evidence="6" key="2">
    <citation type="submission" date="2025-08" db="UniProtKB">
        <authorList>
            <consortium name="Ensembl"/>
        </authorList>
    </citation>
    <scope>IDENTIFICATION</scope>
</reference>
<organism evidence="6 7">
    <name type="scientific">Ciona savignyi</name>
    <name type="common">Pacific transparent sea squirt</name>
    <dbReference type="NCBI Taxonomy" id="51511"/>
    <lineage>
        <taxon>Eukaryota</taxon>
        <taxon>Metazoa</taxon>
        <taxon>Chordata</taxon>
        <taxon>Tunicata</taxon>
        <taxon>Ascidiacea</taxon>
        <taxon>Phlebobranchia</taxon>
        <taxon>Cionidae</taxon>
        <taxon>Ciona</taxon>
    </lineage>
</organism>
<sequence>MEDAYERTLLMKNECFVYALPPRTSNRGYRAADWGLDKPLWTGRLKISTFNGKLSIKLLDSEGNLFAEAPVPEYPGVAVESVTDSSRYFILRIINTEGKVAFIGAGFGDRGDAFDFNVTLQDHFKRVKTDEKIEQAPVNQPNLDLGLKAGQTFRINIGNSAGKSKPKTKTNPTGGLLLPPPPAAATSQTTSNDKSDWGEFSSASNDQWVQF</sequence>
<dbReference type="GO" id="GO:0006897">
    <property type="term" value="P:endocytosis"/>
    <property type="evidence" value="ECO:0007669"/>
    <property type="project" value="InterPro"/>
</dbReference>
<protein>
    <recommendedName>
        <fullName evidence="5">NECAP PHear domain-containing protein</fullName>
    </recommendedName>
</protein>
<evidence type="ECO:0000259" key="5">
    <source>
        <dbReference type="Pfam" id="PF07933"/>
    </source>
</evidence>
<evidence type="ECO:0000256" key="4">
    <source>
        <dbReference type="SAM" id="MobiDB-lite"/>
    </source>
</evidence>
<comment type="similarity">
    <text evidence="3">Belongs to the NECAP family.</text>
</comment>
<evidence type="ECO:0000313" key="7">
    <source>
        <dbReference type="Proteomes" id="UP000007875"/>
    </source>
</evidence>
<dbReference type="STRING" id="51511.ENSCSAVP00000020133"/>
<dbReference type="eggNOG" id="KOG2500">
    <property type="taxonomic scope" value="Eukaryota"/>
</dbReference>
<dbReference type="FunCoup" id="H2ZRB7">
    <property type="interactions" value="477"/>
</dbReference>
<dbReference type="PANTHER" id="PTHR12847">
    <property type="entry name" value="ATP-BINDING CASSETTE ABC TRANSPORTER-RELATED"/>
    <property type="match status" value="1"/>
</dbReference>
<reference evidence="7" key="1">
    <citation type="submission" date="2003-08" db="EMBL/GenBank/DDBJ databases">
        <authorList>
            <person name="Birren B."/>
            <person name="Nusbaum C."/>
            <person name="Abebe A."/>
            <person name="Abouelleil A."/>
            <person name="Adekoya E."/>
            <person name="Ait-zahra M."/>
            <person name="Allen N."/>
            <person name="Allen T."/>
            <person name="An P."/>
            <person name="Anderson M."/>
            <person name="Anderson S."/>
            <person name="Arachchi H."/>
            <person name="Armbruster J."/>
            <person name="Bachantsang P."/>
            <person name="Baldwin J."/>
            <person name="Barry A."/>
            <person name="Bayul T."/>
            <person name="Blitshsteyn B."/>
            <person name="Bloom T."/>
            <person name="Blye J."/>
            <person name="Boguslavskiy L."/>
            <person name="Borowsky M."/>
            <person name="Boukhgalter B."/>
            <person name="Brunache A."/>
            <person name="Butler J."/>
            <person name="Calixte N."/>
            <person name="Calvo S."/>
            <person name="Camarata J."/>
            <person name="Campo K."/>
            <person name="Chang J."/>
            <person name="Cheshatsang Y."/>
            <person name="Citroen M."/>
            <person name="Collymore A."/>
            <person name="Considine T."/>
            <person name="Cook A."/>
            <person name="Cooke P."/>
            <person name="Corum B."/>
            <person name="Cuomo C."/>
            <person name="David R."/>
            <person name="Dawoe T."/>
            <person name="Degray S."/>
            <person name="Dodge S."/>
            <person name="Dooley K."/>
            <person name="Dorje P."/>
            <person name="Dorjee K."/>
            <person name="Dorris L."/>
            <person name="Duffey N."/>
            <person name="Dupes A."/>
            <person name="Elkins T."/>
            <person name="Engels R."/>
            <person name="Erickson J."/>
            <person name="Farina A."/>
            <person name="Faro S."/>
            <person name="Ferreira P."/>
            <person name="Fischer H."/>
            <person name="Fitzgerald M."/>
            <person name="Foley K."/>
            <person name="Gage D."/>
            <person name="Galagan J."/>
            <person name="Gearin G."/>
            <person name="Gnerre S."/>
            <person name="Gnirke A."/>
            <person name="Goyette A."/>
            <person name="Graham J."/>
            <person name="Grandbois E."/>
            <person name="Gyaltsen K."/>
            <person name="Hafez N."/>
            <person name="Hagopian D."/>
            <person name="Hagos B."/>
            <person name="Hall J."/>
            <person name="Hatcher B."/>
            <person name="Heller A."/>
            <person name="Higgins H."/>
            <person name="Honan T."/>
            <person name="Horn A."/>
            <person name="Houde N."/>
            <person name="Hughes L."/>
            <person name="Hulme W."/>
            <person name="Husby E."/>
            <person name="Iliev I."/>
            <person name="Jaffe D."/>
            <person name="Jones C."/>
            <person name="Kamal M."/>
            <person name="Kamat A."/>
            <person name="Kamvysselis M."/>
            <person name="Karlsson E."/>
            <person name="Kells C."/>
            <person name="Kieu A."/>
            <person name="Kisner P."/>
            <person name="Kodira C."/>
            <person name="Kulbokas E."/>
            <person name="Labutti K."/>
            <person name="Lama D."/>
            <person name="Landers T."/>
            <person name="Leger J."/>
            <person name="Levine S."/>
            <person name="Lewis D."/>
            <person name="Lewis T."/>
            <person name="Lindblad-toh K."/>
            <person name="Liu X."/>
            <person name="Lokyitsang T."/>
            <person name="Lokyitsang Y."/>
            <person name="Lucien O."/>
            <person name="Lui A."/>
            <person name="Ma L.J."/>
            <person name="Mabbitt R."/>
            <person name="Macdonald J."/>
            <person name="Maclean C."/>
            <person name="Major J."/>
            <person name="Manning J."/>
            <person name="Marabella R."/>
            <person name="Maru K."/>
            <person name="Matthews C."/>
            <person name="Mauceli E."/>
            <person name="Mccarthy M."/>
            <person name="Mcdonough S."/>
            <person name="Mcghee T."/>
            <person name="Meldrim J."/>
            <person name="Meneus L."/>
            <person name="Mesirov J."/>
            <person name="Mihalev A."/>
            <person name="Mihova T."/>
            <person name="Mikkelsen T."/>
            <person name="Mlenga V."/>
            <person name="Moru K."/>
            <person name="Mozes J."/>
            <person name="Mulrain L."/>
            <person name="Munson G."/>
            <person name="Naylor J."/>
            <person name="Newes C."/>
            <person name="Nguyen C."/>
            <person name="Nguyen N."/>
            <person name="Nguyen T."/>
            <person name="Nicol R."/>
            <person name="Nielsen C."/>
            <person name="Nizzari M."/>
            <person name="Norbu C."/>
            <person name="Norbu N."/>
            <person name="O'donnell P."/>
            <person name="Okoawo O."/>
            <person name="O'leary S."/>
            <person name="Omotosho B."/>
            <person name="O'neill K."/>
            <person name="Osman S."/>
            <person name="Parker S."/>
            <person name="Perrin D."/>
            <person name="Phunkhang P."/>
            <person name="Piqani B."/>
            <person name="Purcell S."/>
            <person name="Rachupka T."/>
            <person name="Ramasamy U."/>
            <person name="Rameau R."/>
            <person name="Ray V."/>
            <person name="Raymond C."/>
            <person name="Retta R."/>
            <person name="Richardson S."/>
            <person name="Rise C."/>
            <person name="Rodriguez J."/>
            <person name="Rogers J."/>
            <person name="Rogov P."/>
            <person name="Rutman M."/>
            <person name="Schupbach R."/>
            <person name="Seaman C."/>
            <person name="Settipalli S."/>
            <person name="Sharpe T."/>
            <person name="Sheridan J."/>
            <person name="Sherpa N."/>
            <person name="Shi J."/>
            <person name="Smirnov S."/>
            <person name="Smith C."/>
            <person name="Sougnez C."/>
            <person name="Spencer B."/>
            <person name="Stalker J."/>
            <person name="Stange-thomann N."/>
            <person name="Stavropoulos S."/>
            <person name="Stetson K."/>
            <person name="Stone C."/>
            <person name="Stone S."/>
            <person name="Stubbs M."/>
            <person name="Talamas J."/>
            <person name="Tchuinga P."/>
            <person name="Tenzing P."/>
            <person name="Tesfaye S."/>
            <person name="Theodore J."/>
            <person name="Thoulutsang Y."/>
            <person name="Topham K."/>
            <person name="Towey S."/>
            <person name="Tsamla T."/>
            <person name="Tsomo N."/>
            <person name="Vallee D."/>
            <person name="Vassiliev H."/>
            <person name="Venkataraman V."/>
            <person name="Vinson J."/>
            <person name="Vo A."/>
            <person name="Wade C."/>
            <person name="Wang S."/>
            <person name="Wangchuk T."/>
            <person name="Wangdi T."/>
            <person name="Whittaker C."/>
            <person name="Wilkinson J."/>
            <person name="Wu Y."/>
            <person name="Wyman D."/>
            <person name="Yadav S."/>
            <person name="Yang S."/>
            <person name="Yang X."/>
            <person name="Yeager S."/>
            <person name="Yee E."/>
            <person name="Young G."/>
            <person name="Zainoun J."/>
            <person name="Zembeck L."/>
            <person name="Zimmer A."/>
            <person name="Zody M."/>
            <person name="Lander E."/>
        </authorList>
    </citation>
    <scope>NUCLEOTIDE SEQUENCE [LARGE SCALE GENOMIC DNA]</scope>
</reference>
<accession>H2ZRB7</accession>
<dbReference type="GO" id="GO:0030125">
    <property type="term" value="C:clathrin vesicle coat"/>
    <property type="evidence" value="ECO:0007669"/>
    <property type="project" value="TreeGrafter"/>
</dbReference>
<proteinExistence type="inferred from homology"/>
<dbReference type="HOGENOM" id="CLU_069884_1_0_1"/>
<keyword evidence="7" id="KW-1185">Reference proteome</keyword>
<feature type="region of interest" description="Disordered" evidence="4">
    <location>
        <begin position="157"/>
        <end position="211"/>
    </location>
</feature>
<feature type="compositionally biased region" description="Polar residues" evidence="4">
    <location>
        <begin position="201"/>
        <end position="211"/>
    </location>
</feature>
<evidence type="ECO:0000256" key="2">
    <source>
        <dbReference type="ARBA" id="ARBA00004640"/>
    </source>
</evidence>
<dbReference type="CDD" id="cd13228">
    <property type="entry name" value="PHear_NECAP"/>
    <property type="match status" value="1"/>
</dbReference>
<reference evidence="6" key="3">
    <citation type="submission" date="2025-09" db="UniProtKB">
        <authorList>
            <consortium name="Ensembl"/>
        </authorList>
    </citation>
    <scope>IDENTIFICATION</scope>
</reference>
<dbReference type="GeneTree" id="ENSGT00390000009359"/>
<comment type="function">
    <text evidence="1">Involved in endocytosis.</text>
</comment>
<name>H2ZRB7_CIOSA</name>
<dbReference type="AlphaFoldDB" id="H2ZRB7"/>